<dbReference type="Pfam" id="PF03186">
    <property type="entry name" value="CobD_Cbib"/>
    <property type="match status" value="1"/>
</dbReference>
<reference evidence="11" key="1">
    <citation type="journal article" date="2020" name="Int. J. Syst. Evol. Microbiol.">
        <title>Alteromonas alba sp. nov., a marine bacterium isolated from the seawater of the West Pacific Ocean.</title>
        <authorList>
            <person name="Sun C."/>
            <person name="Wu Y.-H."/>
            <person name="Xamxidin M."/>
            <person name="Cheng H."/>
            <person name="Xu X.-W."/>
        </authorList>
    </citation>
    <scope>NUCLEOTIDE SEQUENCE [LARGE SCALE GENOMIC DNA]</scope>
    <source>
        <strain evidence="11">190</strain>
    </source>
</reference>
<gene>
    <name evidence="10" type="ORF">C6Y40_21550</name>
</gene>
<evidence type="ECO:0000256" key="2">
    <source>
        <dbReference type="ARBA" id="ARBA00004953"/>
    </source>
</evidence>
<evidence type="ECO:0000256" key="5">
    <source>
        <dbReference type="ARBA" id="ARBA00022573"/>
    </source>
</evidence>
<feature type="transmembrane region" description="Helical" evidence="9">
    <location>
        <begin position="89"/>
        <end position="105"/>
    </location>
</feature>
<dbReference type="GO" id="GO:0005886">
    <property type="term" value="C:plasma membrane"/>
    <property type="evidence" value="ECO:0007669"/>
    <property type="project" value="UniProtKB-SubCell"/>
</dbReference>
<evidence type="ECO:0000256" key="1">
    <source>
        <dbReference type="ARBA" id="ARBA00004651"/>
    </source>
</evidence>
<feature type="transmembrane region" description="Helical" evidence="9">
    <location>
        <begin position="160"/>
        <end position="181"/>
    </location>
</feature>
<evidence type="ECO:0000256" key="4">
    <source>
        <dbReference type="ARBA" id="ARBA00022475"/>
    </source>
</evidence>
<dbReference type="PANTHER" id="PTHR34308:SF1">
    <property type="entry name" value="COBALAMIN BIOSYNTHESIS PROTEIN CBIB"/>
    <property type="match status" value="1"/>
</dbReference>
<dbReference type="GO" id="GO:0048472">
    <property type="term" value="F:threonine-phosphate decarboxylase activity"/>
    <property type="evidence" value="ECO:0007669"/>
    <property type="project" value="InterPro"/>
</dbReference>
<dbReference type="Proteomes" id="UP000238949">
    <property type="component" value="Unassembled WGS sequence"/>
</dbReference>
<comment type="pathway">
    <text evidence="2">Cofactor biosynthesis; adenosylcobalamin biosynthesis.</text>
</comment>
<feature type="transmembrane region" description="Helical" evidence="9">
    <location>
        <begin position="296"/>
        <end position="314"/>
    </location>
</feature>
<comment type="similarity">
    <text evidence="3">Belongs to the CobD/CbiB family.</text>
</comment>
<dbReference type="RefSeq" id="WP_105936455.1">
    <property type="nucleotide sequence ID" value="NZ_PVNP01000204.1"/>
</dbReference>
<evidence type="ECO:0000256" key="7">
    <source>
        <dbReference type="ARBA" id="ARBA00022989"/>
    </source>
</evidence>
<keyword evidence="5" id="KW-0169">Cobalamin biosynthesis</keyword>
<keyword evidence="4" id="KW-1003">Cell membrane</keyword>
<evidence type="ECO:0000256" key="9">
    <source>
        <dbReference type="SAM" id="Phobius"/>
    </source>
</evidence>
<comment type="caution">
    <text evidence="10">The sequence shown here is derived from an EMBL/GenBank/DDBJ whole genome shotgun (WGS) entry which is preliminary data.</text>
</comment>
<evidence type="ECO:0000313" key="10">
    <source>
        <dbReference type="EMBL" id="PRO71529.1"/>
    </source>
</evidence>
<evidence type="ECO:0000256" key="6">
    <source>
        <dbReference type="ARBA" id="ARBA00022692"/>
    </source>
</evidence>
<proteinExistence type="inferred from homology"/>
<dbReference type="InterPro" id="IPR004485">
    <property type="entry name" value="Cobalamin_biosynth_CobD/CbiB"/>
</dbReference>
<keyword evidence="8 9" id="KW-0472">Membrane</keyword>
<sequence length="315" mass="35456">MIALPPPVTLSLIIALSVILLDRVWRIPPQTHPMTLYRMLVTNLAARVCPAPSAPLSQHYISGTLGIVVLTLPFLVVLAFVLSLAEYTWFFDALVLFCCINFYPVRRQYKLITQALSGNKKLLARERLGVLVARQTDSLSDIGIAKAAIESYLLRFMQQFVGVLFWFLLAGPLAALTYRLLLEFRWQWHRKKHQFSAFSLPAYWLSQAMIIIPYCLGLLFIVLSTSPLAAIKGLQHATERDLTSLLLAAFGGGMGIKLGGPALYDGTKLRHSRVGGFRQVRFSDLTYVLRAINRQTWLVTVLLTLLLILCWQLKL</sequence>
<evidence type="ECO:0000256" key="3">
    <source>
        <dbReference type="ARBA" id="ARBA00006263"/>
    </source>
</evidence>
<feature type="transmembrane region" description="Helical" evidence="9">
    <location>
        <begin position="60"/>
        <end position="82"/>
    </location>
</feature>
<keyword evidence="6 9" id="KW-0812">Transmembrane</keyword>
<name>A0A2S9V506_9ALTE</name>
<keyword evidence="11" id="KW-1185">Reference proteome</keyword>
<dbReference type="UniPathway" id="UPA00148"/>
<dbReference type="OrthoDB" id="5586491at2"/>
<dbReference type="GO" id="GO:0009236">
    <property type="term" value="P:cobalamin biosynthetic process"/>
    <property type="evidence" value="ECO:0007669"/>
    <property type="project" value="UniProtKB-UniPathway"/>
</dbReference>
<accession>A0A2S9V506</accession>
<feature type="transmembrane region" description="Helical" evidence="9">
    <location>
        <begin position="202"/>
        <end position="223"/>
    </location>
</feature>
<dbReference type="EMBL" id="PVNP01000204">
    <property type="protein sequence ID" value="PRO71529.1"/>
    <property type="molecule type" value="Genomic_DNA"/>
</dbReference>
<feature type="transmembrane region" description="Helical" evidence="9">
    <location>
        <begin position="243"/>
        <end position="264"/>
    </location>
</feature>
<organism evidence="10 11">
    <name type="scientific">Alteromonas alba</name>
    <dbReference type="NCBI Taxonomy" id="2079529"/>
    <lineage>
        <taxon>Bacteria</taxon>
        <taxon>Pseudomonadati</taxon>
        <taxon>Pseudomonadota</taxon>
        <taxon>Gammaproteobacteria</taxon>
        <taxon>Alteromonadales</taxon>
        <taxon>Alteromonadaceae</taxon>
        <taxon>Alteromonas/Salinimonas group</taxon>
        <taxon>Alteromonas</taxon>
    </lineage>
</organism>
<dbReference type="AlphaFoldDB" id="A0A2S9V506"/>
<comment type="subcellular location">
    <subcellularLocation>
        <location evidence="1">Cell membrane</location>
        <topology evidence="1">Multi-pass membrane protein</topology>
    </subcellularLocation>
</comment>
<keyword evidence="7 9" id="KW-1133">Transmembrane helix</keyword>
<dbReference type="PANTHER" id="PTHR34308">
    <property type="entry name" value="COBALAMIN BIOSYNTHESIS PROTEIN CBIB"/>
    <property type="match status" value="1"/>
</dbReference>
<protein>
    <submittedName>
        <fullName evidence="10">Adenosylcobinamide-phosphate synthase</fullName>
    </submittedName>
</protein>
<evidence type="ECO:0000313" key="11">
    <source>
        <dbReference type="Proteomes" id="UP000238949"/>
    </source>
</evidence>
<evidence type="ECO:0000256" key="8">
    <source>
        <dbReference type="ARBA" id="ARBA00023136"/>
    </source>
</evidence>